<sequence length="160" mass="17880">MNLGQSLFAMGALLILSLTILRMNNNILSTDETVMDSKIGILATSIGTSLIEEASKLAFDDKTKTDPVNNLILLTPALLLGQENPGEFDDFDDFNNYIQHDTIYTIPFHTKCSVTYINPANPNGSATTATWHKKLTVKISSDFSRDTLELSTVYSYWYFR</sequence>
<proteinExistence type="predicted"/>
<dbReference type="AlphaFoldDB" id="A0A7V2ZLT4"/>
<accession>A0A7V2ZLT4</accession>
<organism evidence="1">
    <name type="scientific">Ignavibacterium album</name>
    <dbReference type="NCBI Taxonomy" id="591197"/>
    <lineage>
        <taxon>Bacteria</taxon>
        <taxon>Pseudomonadati</taxon>
        <taxon>Ignavibacteriota</taxon>
        <taxon>Ignavibacteria</taxon>
        <taxon>Ignavibacteriales</taxon>
        <taxon>Ignavibacteriaceae</taxon>
        <taxon>Ignavibacterium</taxon>
    </lineage>
</organism>
<gene>
    <name evidence="1" type="ORF">ENS31_12540</name>
</gene>
<name>A0A7V2ZLT4_9BACT</name>
<comment type="caution">
    <text evidence="1">The sequence shown here is derived from an EMBL/GenBank/DDBJ whole genome shotgun (WGS) entry which is preliminary data.</text>
</comment>
<protein>
    <submittedName>
        <fullName evidence="1">Uncharacterized protein</fullName>
    </submittedName>
</protein>
<dbReference type="RefSeq" id="WP_304144518.1">
    <property type="nucleotide sequence ID" value="NZ_JAOAIE010000042.1"/>
</dbReference>
<dbReference type="EMBL" id="DSUJ01000011">
    <property type="protein sequence ID" value="HFI92336.1"/>
    <property type="molecule type" value="Genomic_DNA"/>
</dbReference>
<evidence type="ECO:0000313" key="1">
    <source>
        <dbReference type="EMBL" id="HFI92336.1"/>
    </source>
</evidence>
<reference evidence="1" key="1">
    <citation type="journal article" date="2020" name="mSystems">
        <title>Genome- and Community-Level Interaction Insights into Carbon Utilization and Element Cycling Functions of Hydrothermarchaeota in Hydrothermal Sediment.</title>
        <authorList>
            <person name="Zhou Z."/>
            <person name="Liu Y."/>
            <person name="Xu W."/>
            <person name="Pan J."/>
            <person name="Luo Z.H."/>
            <person name="Li M."/>
        </authorList>
    </citation>
    <scope>NUCLEOTIDE SEQUENCE [LARGE SCALE GENOMIC DNA]</scope>
    <source>
        <strain evidence="1">SpSt-479</strain>
    </source>
</reference>